<dbReference type="EMBL" id="CP012332">
    <property type="protein sequence ID" value="AKU92912.1"/>
    <property type="molecule type" value="Genomic_DNA"/>
</dbReference>
<gene>
    <name evidence="1" type="ORF">AKJ08_3299</name>
</gene>
<sequence>MDHLPLEKLRSMESGGPLDRLARLVVDEDLATPVGRLIDSRFIAGVVRTGLRAWIDSDAAEGWILSRVKELEAWLAERDASVGELVPQEIQDACLELASRRYTPNRGLTLFLLDREPIRLLLRNLLMDELLAFGRKMRAPVVENPLTKGLGSLGRAAKERARTSGGAFAALAGDVVGAVSSELERQLDRKAAEFADAALSRVLQRLADLLCDPARAAEQAALRRALVEGIFDLEASEVGEELSRSEPEVASEIIRRGLATWLKRDESADHLAEMLEAIFKPDAHLPLRDVLDLLGLVDSYVELAHHTILRRLRSLVDSPAFEIWLSDLLA</sequence>
<name>A0A0K1PHC7_9BACT</name>
<dbReference type="AlphaFoldDB" id="A0A0K1PHC7"/>
<dbReference type="KEGG" id="vin:AKJ08_3299"/>
<reference evidence="1 2" key="1">
    <citation type="submission" date="2015-08" db="EMBL/GenBank/DDBJ databases">
        <authorList>
            <person name="Babu N.S."/>
            <person name="Beckwith C.J."/>
            <person name="Beseler K.G."/>
            <person name="Brison A."/>
            <person name="Carone J.V."/>
            <person name="Caskin T.P."/>
            <person name="Diamond M."/>
            <person name="Durham M.E."/>
            <person name="Foxe J.M."/>
            <person name="Go M."/>
            <person name="Henderson B.A."/>
            <person name="Jones I.B."/>
            <person name="McGettigan J.A."/>
            <person name="Micheletti S.J."/>
            <person name="Nasrallah M.E."/>
            <person name="Ortiz D."/>
            <person name="Piller C.R."/>
            <person name="Privatt S.R."/>
            <person name="Schneider S.L."/>
            <person name="Sharp S."/>
            <person name="Smith T.C."/>
            <person name="Stanton J.D."/>
            <person name="Ullery H.E."/>
            <person name="Wilson R.J."/>
            <person name="Serrano M.G."/>
            <person name="Buck G."/>
            <person name="Lee V."/>
            <person name="Wang Y."/>
            <person name="Carvalho R."/>
            <person name="Voegtly L."/>
            <person name="Shi R."/>
            <person name="Duckworth R."/>
            <person name="Johnson A."/>
            <person name="Loviza R."/>
            <person name="Walstead R."/>
            <person name="Shah Z."/>
            <person name="Kiflezghi M."/>
            <person name="Wade K."/>
            <person name="Ball S.L."/>
            <person name="Bradley K.W."/>
            <person name="Asai D.J."/>
            <person name="Bowman C.A."/>
            <person name="Russell D.A."/>
            <person name="Pope W.H."/>
            <person name="Jacobs-Sera D."/>
            <person name="Hendrix R.W."/>
            <person name="Hatfull G.F."/>
        </authorList>
    </citation>
    <scope>NUCLEOTIDE SEQUENCE [LARGE SCALE GENOMIC DNA]</scope>
    <source>
        <strain evidence="1 2">DSM 27710</strain>
    </source>
</reference>
<evidence type="ECO:0000313" key="2">
    <source>
        <dbReference type="Proteomes" id="UP000055590"/>
    </source>
</evidence>
<protein>
    <submittedName>
        <fullName evidence="1">Uncharacterized protein</fullName>
    </submittedName>
</protein>
<dbReference type="OrthoDB" id="5499657at2"/>
<proteinExistence type="predicted"/>
<organism evidence="1 2">
    <name type="scientific">Vulgatibacter incomptus</name>
    <dbReference type="NCBI Taxonomy" id="1391653"/>
    <lineage>
        <taxon>Bacteria</taxon>
        <taxon>Pseudomonadati</taxon>
        <taxon>Myxococcota</taxon>
        <taxon>Myxococcia</taxon>
        <taxon>Myxococcales</taxon>
        <taxon>Cystobacterineae</taxon>
        <taxon>Vulgatibacteraceae</taxon>
        <taxon>Vulgatibacter</taxon>
    </lineage>
</organism>
<accession>A0A0K1PHC7</accession>
<dbReference type="RefSeq" id="WP_050727004.1">
    <property type="nucleotide sequence ID" value="NZ_CP012332.1"/>
</dbReference>
<evidence type="ECO:0000313" key="1">
    <source>
        <dbReference type="EMBL" id="AKU92912.1"/>
    </source>
</evidence>
<keyword evidence="2" id="KW-1185">Reference proteome</keyword>
<dbReference type="Proteomes" id="UP000055590">
    <property type="component" value="Chromosome"/>
</dbReference>